<reference evidence="2" key="1">
    <citation type="journal article" date="2014" name="PLoS ONE">
        <title>Transcriptome-Based Identification of ABC Transporters in the Western Tarnished Plant Bug Lygus hesperus.</title>
        <authorList>
            <person name="Hull J.J."/>
            <person name="Chaney K."/>
            <person name="Geib S.M."/>
            <person name="Fabrick J.A."/>
            <person name="Brent C.S."/>
            <person name="Walsh D."/>
            <person name="Lavine L.C."/>
        </authorList>
    </citation>
    <scope>NUCLEOTIDE SEQUENCE</scope>
</reference>
<reference evidence="2" key="2">
    <citation type="submission" date="2014-07" db="EMBL/GenBank/DDBJ databases">
        <authorList>
            <person name="Hull J."/>
        </authorList>
    </citation>
    <scope>NUCLEOTIDE SEQUENCE</scope>
</reference>
<proteinExistence type="predicted"/>
<protein>
    <submittedName>
        <fullName evidence="2">Tripartite motif containing 13</fullName>
    </submittedName>
</protein>
<dbReference type="EMBL" id="GBHO01039510">
    <property type="protein sequence ID" value="JAG04094.1"/>
    <property type="molecule type" value="Transcribed_RNA"/>
</dbReference>
<sequence>MSIVTPYSTVMATMNFKDIHTTNRRKNLTKEEKALLATVVQIKPQWTQDEVYTFIEKNDWNHEKVSASLAKHFDEVRPEQDEWRAINTKYNKQEKHARSSKRGGAESDI</sequence>
<reference evidence="3" key="3">
    <citation type="journal article" date="2016" name="Gigascience">
        <title>De novo construction of an expanded transcriptome assembly for the western tarnished plant bug, Lygus hesperus.</title>
        <authorList>
            <person name="Tassone E.E."/>
            <person name="Geib S.M."/>
            <person name="Hall B."/>
            <person name="Fabrick J.A."/>
            <person name="Brent C.S."/>
            <person name="Hull J.J."/>
        </authorList>
    </citation>
    <scope>NUCLEOTIDE SEQUENCE</scope>
</reference>
<organism evidence="2">
    <name type="scientific">Lygus hesperus</name>
    <name type="common">Western plant bug</name>
    <dbReference type="NCBI Taxonomy" id="30085"/>
    <lineage>
        <taxon>Eukaryota</taxon>
        <taxon>Metazoa</taxon>
        <taxon>Ecdysozoa</taxon>
        <taxon>Arthropoda</taxon>
        <taxon>Hexapoda</taxon>
        <taxon>Insecta</taxon>
        <taxon>Pterygota</taxon>
        <taxon>Neoptera</taxon>
        <taxon>Paraneoptera</taxon>
        <taxon>Hemiptera</taxon>
        <taxon>Heteroptera</taxon>
        <taxon>Panheteroptera</taxon>
        <taxon>Cimicomorpha</taxon>
        <taxon>Miridae</taxon>
        <taxon>Mirini</taxon>
        <taxon>Lygus</taxon>
    </lineage>
</organism>
<gene>
    <name evidence="2" type="primary">trim13</name>
    <name evidence="2" type="ORF">CM83_13623</name>
    <name evidence="3" type="ORF">g.50537</name>
</gene>
<dbReference type="AlphaFoldDB" id="A0A0A9W8K5"/>
<evidence type="ECO:0000313" key="3">
    <source>
        <dbReference type="EMBL" id="JAQ16120.1"/>
    </source>
</evidence>
<accession>A0A0A9W8K5</accession>
<evidence type="ECO:0000313" key="2">
    <source>
        <dbReference type="EMBL" id="JAG04094.1"/>
    </source>
</evidence>
<feature type="region of interest" description="Disordered" evidence="1">
    <location>
        <begin position="86"/>
        <end position="109"/>
    </location>
</feature>
<dbReference type="EMBL" id="GDHC01002509">
    <property type="protein sequence ID" value="JAQ16120.1"/>
    <property type="molecule type" value="Transcribed_RNA"/>
</dbReference>
<name>A0A0A9W8K5_LYGHE</name>
<evidence type="ECO:0000256" key="1">
    <source>
        <dbReference type="SAM" id="MobiDB-lite"/>
    </source>
</evidence>